<dbReference type="OrthoDB" id="5102269at2759"/>
<dbReference type="Proteomes" id="UP000663297">
    <property type="component" value="Chromosome 3"/>
</dbReference>
<evidence type="ECO:0000313" key="3">
    <source>
        <dbReference type="EMBL" id="QPC64395.1"/>
    </source>
</evidence>
<gene>
    <name evidence="2" type="ORF">FCULG_00007636</name>
    <name evidence="3" type="ORF">HYE67_006626</name>
</gene>
<dbReference type="Proteomes" id="UP000241587">
    <property type="component" value="Unassembled WGS sequence"/>
</dbReference>
<keyword evidence="4" id="KW-1185">Reference proteome</keyword>
<name>A0A2T4H0W1_FUSCU</name>
<sequence>MASNPLRPGPPRGSPPTEWTEAEKAEMVEYYKFCIEQRDNCIMRLEELYQEQKEMEKQAEDKDESDGEYQEIQIQLRENARVAADQVDLMGGYLDILHIIEKEVEGSGLSLN</sequence>
<evidence type="ECO:0000256" key="1">
    <source>
        <dbReference type="SAM" id="Coils"/>
    </source>
</evidence>
<accession>A0A2T4H0W1</accession>
<dbReference type="EMBL" id="CP064749">
    <property type="protein sequence ID" value="QPC64395.1"/>
    <property type="molecule type" value="Genomic_DNA"/>
</dbReference>
<dbReference type="EMBL" id="PVEM01000003">
    <property type="protein sequence ID" value="PTD09428.1"/>
    <property type="molecule type" value="Genomic_DNA"/>
</dbReference>
<reference evidence="2 4" key="1">
    <citation type="submission" date="2018-02" db="EMBL/GenBank/DDBJ databases">
        <title>Fusarium culmorum secondary metabolites in fungal-bacterial-plant interactions.</title>
        <authorList>
            <person name="Schmidt R."/>
        </authorList>
    </citation>
    <scope>NUCLEOTIDE SEQUENCE [LARGE SCALE GENOMIC DNA]</scope>
    <source>
        <strain evidence="2 4">PV</strain>
    </source>
</reference>
<reference evidence="3" key="2">
    <citation type="submission" date="2020-11" db="EMBL/GenBank/DDBJ databases">
        <title>The chromosome-scale genome resource for two endophytic Fusarium species: F. culmorum and F. pseudograminearum.</title>
        <authorList>
            <person name="Yuan Z."/>
        </authorList>
    </citation>
    <scope>NUCLEOTIDE SEQUENCE</scope>
    <source>
        <strain evidence="3">Class2-1B</strain>
    </source>
</reference>
<proteinExistence type="predicted"/>
<organism evidence="2 4">
    <name type="scientific">Fusarium culmorum</name>
    <dbReference type="NCBI Taxonomy" id="5516"/>
    <lineage>
        <taxon>Eukaryota</taxon>
        <taxon>Fungi</taxon>
        <taxon>Dikarya</taxon>
        <taxon>Ascomycota</taxon>
        <taxon>Pezizomycotina</taxon>
        <taxon>Sordariomycetes</taxon>
        <taxon>Hypocreomycetidae</taxon>
        <taxon>Hypocreales</taxon>
        <taxon>Nectriaceae</taxon>
        <taxon>Fusarium</taxon>
    </lineage>
</organism>
<dbReference type="OMA" id="MVEYYKF"/>
<feature type="coiled-coil region" evidence="1">
    <location>
        <begin position="38"/>
        <end position="65"/>
    </location>
</feature>
<evidence type="ECO:0000313" key="4">
    <source>
        <dbReference type="Proteomes" id="UP000241587"/>
    </source>
</evidence>
<protein>
    <submittedName>
        <fullName evidence="2">Uncharacterized protein</fullName>
    </submittedName>
</protein>
<dbReference type="AlphaFoldDB" id="A0A2T4H0W1"/>
<keyword evidence="1" id="KW-0175">Coiled coil</keyword>
<evidence type="ECO:0000313" key="2">
    <source>
        <dbReference type="EMBL" id="PTD09428.1"/>
    </source>
</evidence>